<accession>A0A6A5SI20</accession>
<dbReference type="InterPro" id="IPR011009">
    <property type="entry name" value="Kinase-like_dom_sf"/>
</dbReference>
<reference evidence="2" key="1">
    <citation type="journal article" date="2020" name="Stud. Mycol.">
        <title>101 Dothideomycetes genomes: a test case for predicting lifestyles and emergence of pathogens.</title>
        <authorList>
            <person name="Haridas S."/>
            <person name="Albert R."/>
            <person name="Binder M."/>
            <person name="Bloem J."/>
            <person name="Labutti K."/>
            <person name="Salamov A."/>
            <person name="Andreopoulos B."/>
            <person name="Baker S."/>
            <person name="Barry K."/>
            <person name="Bills G."/>
            <person name="Bluhm B."/>
            <person name="Cannon C."/>
            <person name="Castanera R."/>
            <person name="Culley D."/>
            <person name="Daum C."/>
            <person name="Ezra D."/>
            <person name="Gonzalez J."/>
            <person name="Henrissat B."/>
            <person name="Kuo A."/>
            <person name="Liang C."/>
            <person name="Lipzen A."/>
            <person name="Lutzoni F."/>
            <person name="Magnuson J."/>
            <person name="Mondo S."/>
            <person name="Nolan M."/>
            <person name="Ohm R."/>
            <person name="Pangilinan J."/>
            <person name="Park H.-J."/>
            <person name="Ramirez L."/>
            <person name="Alfaro M."/>
            <person name="Sun H."/>
            <person name="Tritt A."/>
            <person name="Yoshinaga Y."/>
            <person name="Zwiers L.-H."/>
            <person name="Turgeon B."/>
            <person name="Goodwin S."/>
            <person name="Spatafora J."/>
            <person name="Crous P."/>
            <person name="Grigoriev I."/>
        </authorList>
    </citation>
    <scope>NUCLEOTIDE SEQUENCE</scope>
    <source>
        <strain evidence="2">CBS 161.51</strain>
    </source>
</reference>
<feature type="domain" description="Aminoglycoside phosphotransferase" evidence="1">
    <location>
        <begin position="8"/>
        <end position="185"/>
    </location>
</feature>
<dbReference type="Gene3D" id="3.90.1200.10">
    <property type="match status" value="1"/>
</dbReference>
<dbReference type="InterPro" id="IPR051678">
    <property type="entry name" value="AGP_Transferase"/>
</dbReference>
<protein>
    <recommendedName>
        <fullName evidence="1">Aminoglycoside phosphotransferase domain-containing protein</fullName>
    </recommendedName>
</protein>
<dbReference type="OrthoDB" id="4177236at2759"/>
<dbReference type="Pfam" id="PF01636">
    <property type="entry name" value="APH"/>
    <property type="match status" value="1"/>
</dbReference>
<dbReference type="PANTHER" id="PTHR21310">
    <property type="entry name" value="AMINOGLYCOSIDE PHOSPHOTRANSFERASE-RELATED-RELATED"/>
    <property type="match status" value="1"/>
</dbReference>
<gene>
    <name evidence="2" type="ORF">EJ02DRAFT_259588</name>
</gene>
<evidence type="ECO:0000313" key="3">
    <source>
        <dbReference type="Proteomes" id="UP000800038"/>
    </source>
</evidence>
<name>A0A6A5SI20_9PLEO</name>
<dbReference type="PANTHER" id="PTHR21310:SF48">
    <property type="entry name" value="AMINOGLYCOSIDE PHOSPHOTRANSFERASE DOMAIN-CONTAINING PROTEIN"/>
    <property type="match status" value="1"/>
</dbReference>
<evidence type="ECO:0000313" key="2">
    <source>
        <dbReference type="EMBL" id="KAF1939248.1"/>
    </source>
</evidence>
<keyword evidence="3" id="KW-1185">Reference proteome</keyword>
<evidence type="ECO:0000259" key="1">
    <source>
        <dbReference type="Pfam" id="PF01636"/>
    </source>
</evidence>
<dbReference type="InterPro" id="IPR002575">
    <property type="entry name" value="Aminoglycoside_PTrfase"/>
</dbReference>
<dbReference type="AlphaFoldDB" id="A0A6A5SI20"/>
<sequence>MYRILSTGHLCLVMERLQGETLEMLWPGLEEKEKSLVCTELKKAIDTLRELPAPGFYGGVGRTCIPYHLFWDPERKKEICGPFDSETEFNAGLVKKLRANDEMNGGYITSKAEFCERNLDTMLSKHAPVFTHSDLQRKNILVRRRSESAFEVALIDWETAGWYPSYWEYSIKVATMHWVDDWPRRLEQVVESWPSEAAVLRMLYQDLWF</sequence>
<proteinExistence type="predicted"/>
<dbReference type="Proteomes" id="UP000800038">
    <property type="component" value="Unassembled WGS sequence"/>
</dbReference>
<dbReference type="SUPFAM" id="SSF56112">
    <property type="entry name" value="Protein kinase-like (PK-like)"/>
    <property type="match status" value="1"/>
</dbReference>
<organism evidence="2 3">
    <name type="scientific">Clathrospora elynae</name>
    <dbReference type="NCBI Taxonomy" id="706981"/>
    <lineage>
        <taxon>Eukaryota</taxon>
        <taxon>Fungi</taxon>
        <taxon>Dikarya</taxon>
        <taxon>Ascomycota</taxon>
        <taxon>Pezizomycotina</taxon>
        <taxon>Dothideomycetes</taxon>
        <taxon>Pleosporomycetidae</taxon>
        <taxon>Pleosporales</taxon>
        <taxon>Diademaceae</taxon>
        <taxon>Clathrospora</taxon>
    </lineage>
</organism>
<dbReference type="EMBL" id="ML976085">
    <property type="protein sequence ID" value="KAF1939248.1"/>
    <property type="molecule type" value="Genomic_DNA"/>
</dbReference>